<gene>
    <name evidence="1" type="ORF">J2Y69_001385</name>
</gene>
<keyword evidence="2" id="KW-1185">Reference proteome</keyword>
<evidence type="ECO:0000313" key="2">
    <source>
        <dbReference type="Proteomes" id="UP001259347"/>
    </source>
</evidence>
<dbReference type="Proteomes" id="UP001259347">
    <property type="component" value="Unassembled WGS sequence"/>
</dbReference>
<evidence type="ECO:0000313" key="1">
    <source>
        <dbReference type="EMBL" id="MDR6866786.1"/>
    </source>
</evidence>
<proteinExistence type="predicted"/>
<dbReference type="RefSeq" id="WP_310018918.1">
    <property type="nucleotide sequence ID" value="NZ_JAVDUM010000005.1"/>
</dbReference>
<reference evidence="1 2" key="1">
    <citation type="submission" date="2023-07" db="EMBL/GenBank/DDBJ databases">
        <title>Sorghum-associated microbial communities from plants grown in Nebraska, USA.</title>
        <authorList>
            <person name="Schachtman D."/>
        </authorList>
    </citation>
    <scope>NUCLEOTIDE SEQUENCE [LARGE SCALE GENOMIC DNA]</scope>
    <source>
        <strain evidence="1 2">2980</strain>
    </source>
</reference>
<accession>A0ABU1SB04</accession>
<protein>
    <submittedName>
        <fullName evidence="1">Uncharacterized protein</fullName>
    </submittedName>
</protein>
<organism evidence="1 2">
    <name type="scientific">Microbacterium resistens</name>
    <dbReference type="NCBI Taxonomy" id="156977"/>
    <lineage>
        <taxon>Bacteria</taxon>
        <taxon>Bacillati</taxon>
        <taxon>Actinomycetota</taxon>
        <taxon>Actinomycetes</taxon>
        <taxon>Micrococcales</taxon>
        <taxon>Microbacteriaceae</taxon>
        <taxon>Microbacterium</taxon>
    </lineage>
</organism>
<dbReference type="EMBL" id="JAVDUM010000005">
    <property type="protein sequence ID" value="MDR6866786.1"/>
    <property type="molecule type" value="Genomic_DNA"/>
</dbReference>
<name>A0ABU1SB04_9MICO</name>
<sequence>MLPATDHFSRIWIAGGFYGARVSGLDIRETASALSARAAEVSAALGPAPFGDAEIRQFLATVPEVTPPTV</sequence>
<comment type="caution">
    <text evidence="1">The sequence shown here is derived from an EMBL/GenBank/DDBJ whole genome shotgun (WGS) entry which is preliminary data.</text>
</comment>